<dbReference type="AlphaFoldDB" id="A0A401ZV86"/>
<comment type="caution">
    <text evidence="3">The sequence shown here is derived from an EMBL/GenBank/DDBJ whole genome shotgun (WGS) entry which is preliminary data.</text>
</comment>
<evidence type="ECO:0000259" key="2">
    <source>
        <dbReference type="Pfam" id="PF02371"/>
    </source>
</evidence>
<protein>
    <submittedName>
        <fullName evidence="3">IS110 family transposase</fullName>
    </submittedName>
</protein>
<evidence type="ECO:0000313" key="3">
    <source>
        <dbReference type="EMBL" id="GCE10848.1"/>
    </source>
</evidence>
<dbReference type="InterPro" id="IPR002525">
    <property type="entry name" value="Transp_IS110-like_N"/>
</dbReference>
<dbReference type="NCBIfam" id="NF033542">
    <property type="entry name" value="transpos_IS110"/>
    <property type="match status" value="1"/>
</dbReference>
<dbReference type="PANTHER" id="PTHR33055">
    <property type="entry name" value="TRANSPOSASE FOR INSERTION SEQUENCE ELEMENT IS1111A"/>
    <property type="match status" value="1"/>
</dbReference>
<evidence type="ECO:0000313" key="4">
    <source>
        <dbReference type="Proteomes" id="UP000287352"/>
    </source>
</evidence>
<dbReference type="InterPro" id="IPR003346">
    <property type="entry name" value="Transposase_20"/>
</dbReference>
<reference evidence="4" key="1">
    <citation type="submission" date="2018-12" db="EMBL/GenBank/DDBJ databases">
        <title>Tengunoibacter tsumagoiensis gen. nov., sp. nov., Dictyobacter kobayashii sp. nov., D. alpinus sp. nov., and D. joshuensis sp. nov. and description of Dictyobacteraceae fam. nov. within the order Ktedonobacterales isolated from Tengu-no-mugimeshi.</title>
        <authorList>
            <person name="Wang C.M."/>
            <person name="Zheng Y."/>
            <person name="Sakai Y."/>
            <person name="Toyoda A."/>
            <person name="Minakuchi Y."/>
            <person name="Abe K."/>
            <person name="Yokota A."/>
            <person name="Yabe S."/>
        </authorList>
    </citation>
    <scope>NUCLEOTIDE SEQUENCE [LARGE SCALE GENOMIC DNA]</scope>
    <source>
        <strain evidence="4">Uno3</strain>
    </source>
</reference>
<gene>
    <name evidence="3" type="ORF">KTT_07070</name>
</gene>
<dbReference type="GO" id="GO:0004803">
    <property type="term" value="F:transposase activity"/>
    <property type="evidence" value="ECO:0007669"/>
    <property type="project" value="InterPro"/>
</dbReference>
<sequence length="414" mass="46828">MSQELLSERIHAMWYVGLDWADQHHDIVVLDEAGRRVGSRRVPHSQEGLEDLKLFLLNITPHLEEIVCVVETSHGLLITFLLETGIPVYPVNPKTANALRKAAGAKTDQIDAYLLAKTGRFDQAELRRLAPDSPKVQELKTLTRDQDALVQMQTRLVNQLTACLKDYYPAALTFFAKLQQHSTLIFLHTYPTPEAAGAASIEEMEETLRQGKHRNPAAVAKTIAAELSRPHLRAKEVIVRTKSRLALSLIKQLLVVVEDIAAYEKEIATLFLTHEDQELFASLPGAGPRLAPRLLAEWGDDRTRYQDAGCVQTLAGTAPVPFSSGNFARAHKRFACVKPLRNALYQFAWESIRQEAWARAYYRRKRAEGKSHSMAVRALAQIWVRILYRMWMNKTCYQTETFEAAQRVHAKRAA</sequence>
<dbReference type="Pfam" id="PF01548">
    <property type="entry name" value="DEDD_Tnp_IS110"/>
    <property type="match status" value="1"/>
</dbReference>
<accession>A0A401ZV86</accession>
<dbReference type="Pfam" id="PF02371">
    <property type="entry name" value="Transposase_20"/>
    <property type="match status" value="1"/>
</dbReference>
<feature type="domain" description="Transposase IS116/IS110/IS902 C-terminal" evidence="2">
    <location>
        <begin position="278"/>
        <end position="363"/>
    </location>
</feature>
<dbReference type="EMBL" id="BIFR01000001">
    <property type="protein sequence ID" value="GCE10848.1"/>
    <property type="molecule type" value="Genomic_DNA"/>
</dbReference>
<organism evidence="3 4">
    <name type="scientific">Tengunoibacter tsumagoiensis</name>
    <dbReference type="NCBI Taxonomy" id="2014871"/>
    <lineage>
        <taxon>Bacteria</taxon>
        <taxon>Bacillati</taxon>
        <taxon>Chloroflexota</taxon>
        <taxon>Ktedonobacteria</taxon>
        <taxon>Ktedonobacterales</taxon>
        <taxon>Dictyobacteraceae</taxon>
        <taxon>Tengunoibacter</taxon>
    </lineage>
</organism>
<feature type="domain" description="Transposase IS110-like N-terminal" evidence="1">
    <location>
        <begin position="16"/>
        <end position="169"/>
    </location>
</feature>
<dbReference type="Proteomes" id="UP000287352">
    <property type="component" value="Unassembled WGS sequence"/>
</dbReference>
<dbReference type="PANTHER" id="PTHR33055:SF3">
    <property type="entry name" value="PUTATIVE TRANSPOSASE FOR IS117-RELATED"/>
    <property type="match status" value="1"/>
</dbReference>
<name>A0A401ZV86_9CHLR</name>
<dbReference type="GO" id="GO:0006313">
    <property type="term" value="P:DNA transposition"/>
    <property type="evidence" value="ECO:0007669"/>
    <property type="project" value="InterPro"/>
</dbReference>
<evidence type="ECO:0000259" key="1">
    <source>
        <dbReference type="Pfam" id="PF01548"/>
    </source>
</evidence>
<proteinExistence type="predicted"/>
<dbReference type="GO" id="GO:0003677">
    <property type="term" value="F:DNA binding"/>
    <property type="evidence" value="ECO:0007669"/>
    <property type="project" value="InterPro"/>
</dbReference>
<keyword evidence="4" id="KW-1185">Reference proteome</keyword>
<dbReference type="InterPro" id="IPR047650">
    <property type="entry name" value="Transpos_IS110"/>
</dbReference>